<dbReference type="PANTHER" id="PTHR44591">
    <property type="entry name" value="STRESS RESPONSE REGULATOR PROTEIN 1"/>
    <property type="match status" value="1"/>
</dbReference>
<keyword evidence="1 2" id="KW-0597">Phosphoprotein</keyword>
<feature type="domain" description="Response regulatory" evidence="3">
    <location>
        <begin position="7"/>
        <end position="125"/>
    </location>
</feature>
<dbReference type="InterPro" id="IPR011006">
    <property type="entry name" value="CheY-like_superfamily"/>
</dbReference>
<evidence type="ECO:0000256" key="1">
    <source>
        <dbReference type="ARBA" id="ARBA00022553"/>
    </source>
</evidence>
<gene>
    <name evidence="4" type="ordered locus">TREPR_2766</name>
</gene>
<feature type="modified residue" description="4-aspartylphosphate" evidence="2">
    <location>
        <position position="386"/>
    </location>
</feature>
<dbReference type="PROSITE" id="PS50110">
    <property type="entry name" value="RESPONSE_REGULATORY"/>
    <property type="match status" value="2"/>
</dbReference>
<feature type="modified residue" description="4-aspartylphosphate" evidence="2">
    <location>
        <position position="58"/>
    </location>
</feature>
<name>F5YQH1_TREPZ</name>
<dbReference type="GO" id="GO:0000160">
    <property type="term" value="P:phosphorelay signal transduction system"/>
    <property type="evidence" value="ECO:0007669"/>
    <property type="project" value="InterPro"/>
</dbReference>
<dbReference type="InterPro" id="IPR050595">
    <property type="entry name" value="Bact_response_regulator"/>
</dbReference>
<evidence type="ECO:0000256" key="2">
    <source>
        <dbReference type="PROSITE-ProRule" id="PRU00169"/>
    </source>
</evidence>
<dbReference type="HOGENOM" id="CLU_681423_0_0_12"/>
<evidence type="ECO:0000259" key="3">
    <source>
        <dbReference type="PROSITE" id="PS50110"/>
    </source>
</evidence>
<dbReference type="STRING" id="545694.TREPR_2766"/>
<reference evidence="4 5" key="2">
    <citation type="journal article" date="2011" name="ISME J.">
        <title>RNA-seq reveals cooperative metabolic interactions between two termite-gut spirochete species in co-culture.</title>
        <authorList>
            <person name="Rosenthal A.Z."/>
            <person name="Matson E.G."/>
            <person name="Eldar A."/>
            <person name="Leadbetter J.R."/>
        </authorList>
    </citation>
    <scope>NUCLEOTIDE SEQUENCE [LARGE SCALE GENOMIC DNA]</scope>
    <source>
        <strain evidence="5">ATCC BAA-887 / DSM 12427 / ZAS-2</strain>
    </source>
</reference>
<dbReference type="CDD" id="cd00156">
    <property type="entry name" value="REC"/>
    <property type="match status" value="1"/>
</dbReference>
<dbReference type="KEGG" id="tpi:TREPR_2766"/>
<evidence type="ECO:0000313" key="4">
    <source>
        <dbReference type="EMBL" id="AEF84382.1"/>
    </source>
</evidence>
<sequence length="455" mass="50989">MGAMKKTILIIDESPLFREYLVTKLAENELDLDVDTAGNSQEGVSKMRLGYPDLIILDYPLGEQTYMDVLKEKKLNPNTAKVPVIMVAQKIDQQKLFALVPYGVQKVFTKPIKVDILFKTLKDILGIKFEIDESPSIVDVHVNDNIIFVELAQGLNADKLDLLFFKVRELIELYEIKFLKIILMLHDLDLHGTEIHKLEKLLNLLLKVSKGKHKLLLILTNDDRVKKFIAGQAEYVVFNLVSSLQEATDALMGKEKPGPAAQEPAPAIATATVGEVEGLAGGDELELLEEAGDLDDLDDSLLAMENPKPGSMQFQFDMDARKRLSPEALTRAIKNLKIAAVDDEPIMQELIKNAFQSVGVPVKTFSRGAEFLKSPNINQYDLVFLDILMPEMDGFAVLQALQERNYQTPVVVLSALSKREMVVKAFQMGVKSYLIKPMNPEDIFKKTVEILKTTF</sequence>
<accession>F5YQH1</accession>
<dbReference type="InterPro" id="IPR001789">
    <property type="entry name" value="Sig_transdc_resp-reg_receiver"/>
</dbReference>
<keyword evidence="5" id="KW-1185">Reference proteome</keyword>
<dbReference type="EMBL" id="CP001843">
    <property type="protein sequence ID" value="AEF84382.1"/>
    <property type="molecule type" value="Genomic_DNA"/>
</dbReference>
<dbReference type="SMART" id="SM00448">
    <property type="entry name" value="REC"/>
    <property type="match status" value="2"/>
</dbReference>
<proteinExistence type="predicted"/>
<organism evidence="4 5">
    <name type="scientific">Treponema primitia (strain ATCC BAA-887 / DSM 12427 / ZAS-2)</name>
    <dbReference type="NCBI Taxonomy" id="545694"/>
    <lineage>
        <taxon>Bacteria</taxon>
        <taxon>Pseudomonadati</taxon>
        <taxon>Spirochaetota</taxon>
        <taxon>Spirochaetia</taxon>
        <taxon>Spirochaetales</taxon>
        <taxon>Treponemataceae</taxon>
        <taxon>Treponema</taxon>
    </lineage>
</organism>
<dbReference type="Proteomes" id="UP000009223">
    <property type="component" value="Chromosome"/>
</dbReference>
<dbReference type="eggNOG" id="COG0745">
    <property type="taxonomic scope" value="Bacteria"/>
</dbReference>
<dbReference type="Pfam" id="PF00072">
    <property type="entry name" value="Response_reg"/>
    <property type="match status" value="2"/>
</dbReference>
<dbReference type="SUPFAM" id="SSF52172">
    <property type="entry name" value="CheY-like"/>
    <property type="match status" value="2"/>
</dbReference>
<protein>
    <submittedName>
        <fullName evidence="4">Putative response regulator</fullName>
    </submittedName>
</protein>
<reference evidence="5" key="1">
    <citation type="submission" date="2009-12" db="EMBL/GenBank/DDBJ databases">
        <title>Complete sequence of Treponema primitia strain ZAS-2.</title>
        <authorList>
            <person name="Tetu S.G."/>
            <person name="Matson E."/>
            <person name="Ren Q."/>
            <person name="Seshadri R."/>
            <person name="Elbourne L."/>
            <person name="Hassan K.A."/>
            <person name="Durkin A."/>
            <person name="Radune D."/>
            <person name="Mohamoud Y."/>
            <person name="Shay R."/>
            <person name="Jin S."/>
            <person name="Zhang X."/>
            <person name="Lucey K."/>
            <person name="Ballor N.R."/>
            <person name="Ottesen E."/>
            <person name="Rosenthal R."/>
            <person name="Allen A."/>
            <person name="Leadbetter J.R."/>
            <person name="Paulsen I.T."/>
        </authorList>
    </citation>
    <scope>NUCLEOTIDE SEQUENCE [LARGE SCALE GENOMIC DNA]</scope>
    <source>
        <strain evidence="5">ATCC BAA-887 / DSM 12427 / ZAS-2</strain>
    </source>
</reference>
<dbReference type="PANTHER" id="PTHR44591:SF3">
    <property type="entry name" value="RESPONSE REGULATORY DOMAIN-CONTAINING PROTEIN"/>
    <property type="match status" value="1"/>
</dbReference>
<feature type="domain" description="Response regulatory" evidence="3">
    <location>
        <begin position="337"/>
        <end position="451"/>
    </location>
</feature>
<dbReference type="AlphaFoldDB" id="F5YQH1"/>
<dbReference type="Gene3D" id="3.40.50.2300">
    <property type="match status" value="2"/>
</dbReference>
<evidence type="ECO:0000313" key="5">
    <source>
        <dbReference type="Proteomes" id="UP000009223"/>
    </source>
</evidence>